<evidence type="ECO:0000313" key="10">
    <source>
        <dbReference type="Proteomes" id="UP000264217"/>
    </source>
</evidence>
<evidence type="ECO:0000256" key="8">
    <source>
        <dbReference type="SAM" id="Phobius"/>
    </source>
</evidence>
<comment type="similarity">
    <text evidence="7">Belongs to the glycosyltransferase 87 family.</text>
</comment>
<organism evidence="9 10">
    <name type="scientific">Mucilaginibacter conchicola</name>
    <dbReference type="NCBI Taxonomy" id="2303333"/>
    <lineage>
        <taxon>Bacteria</taxon>
        <taxon>Pseudomonadati</taxon>
        <taxon>Bacteroidota</taxon>
        <taxon>Sphingobacteriia</taxon>
        <taxon>Sphingobacteriales</taxon>
        <taxon>Sphingobacteriaceae</taxon>
        <taxon>Mucilaginibacter</taxon>
    </lineage>
</organism>
<keyword evidence="5 8" id="KW-1133">Transmembrane helix</keyword>
<evidence type="ECO:0000256" key="7">
    <source>
        <dbReference type="ARBA" id="ARBA00024033"/>
    </source>
</evidence>
<name>A0A372NUS8_9SPHI</name>
<gene>
    <name evidence="9" type="ORF">D0C36_13070</name>
</gene>
<evidence type="ECO:0000256" key="5">
    <source>
        <dbReference type="ARBA" id="ARBA00022989"/>
    </source>
</evidence>
<feature type="transmembrane region" description="Helical" evidence="8">
    <location>
        <begin position="217"/>
        <end position="235"/>
    </location>
</feature>
<feature type="transmembrane region" description="Helical" evidence="8">
    <location>
        <begin position="353"/>
        <end position="371"/>
    </location>
</feature>
<reference evidence="9 10" key="1">
    <citation type="submission" date="2018-08" db="EMBL/GenBank/DDBJ databases">
        <title>Mucilaginibacter sp. MYSH2.</title>
        <authorList>
            <person name="Seo T."/>
        </authorList>
    </citation>
    <scope>NUCLEOTIDE SEQUENCE [LARGE SCALE GENOMIC DNA]</scope>
    <source>
        <strain evidence="9 10">MYSH2</strain>
    </source>
</reference>
<accession>A0A372NUS8</accession>
<keyword evidence="3" id="KW-0808">Transferase</keyword>
<dbReference type="AlphaFoldDB" id="A0A372NUS8"/>
<evidence type="ECO:0000256" key="3">
    <source>
        <dbReference type="ARBA" id="ARBA00022679"/>
    </source>
</evidence>
<feature type="transmembrane region" description="Helical" evidence="8">
    <location>
        <begin position="286"/>
        <end position="303"/>
    </location>
</feature>
<dbReference type="Pfam" id="PF09594">
    <property type="entry name" value="GT87"/>
    <property type="match status" value="1"/>
</dbReference>
<sequence length="423" mass="48811">MRPFVNLRVAFFISGRKQFCFILSPDMDAQISAKKFWGLTGYQWTCILYIAVAVFCWQLKYFRHIDNNYIIFRTSYYHFKDHVNLYLLYPKEYYDVYIYGPLFTVFIAPLSLMPESWGFFFWEVGNAAAFLWAIHLLPFNNRAKTAILLLCAIEFANSSHYMQFNPIIAAIIIGSFMLMQHEKLKYATLLTVAGTLMKIYPIVGLAFFFFSKHKVRYILWSAFWLILFLILPAIISGPEFLMQTYKDWFAALTSKNLTNQSLTTGFDWCMMGAVRRAFQDSSIPNWPFLLIGAASVIGALARVKQYNSLKFRLQLMCSLLIMVVVFSTASEHPTFIIATAGVVIYIMMQPKPFTTFNIIMLVLLLVVTGLGPSDAFPKPARIWMQNHAIKAYIPSIMWFKIAWELLFNDFRGQVIPVLKGEVA</sequence>
<dbReference type="EMBL" id="QWDC01000002">
    <property type="protein sequence ID" value="RFZ92357.1"/>
    <property type="molecule type" value="Genomic_DNA"/>
</dbReference>
<proteinExistence type="inferred from homology"/>
<feature type="transmembrane region" description="Helical" evidence="8">
    <location>
        <begin position="96"/>
        <end position="113"/>
    </location>
</feature>
<dbReference type="GO" id="GO:0016758">
    <property type="term" value="F:hexosyltransferase activity"/>
    <property type="evidence" value="ECO:0007669"/>
    <property type="project" value="InterPro"/>
</dbReference>
<evidence type="ECO:0000256" key="1">
    <source>
        <dbReference type="ARBA" id="ARBA00004651"/>
    </source>
</evidence>
<feature type="transmembrane region" description="Helical" evidence="8">
    <location>
        <begin position="160"/>
        <end position="180"/>
    </location>
</feature>
<dbReference type="Proteomes" id="UP000264217">
    <property type="component" value="Unassembled WGS sequence"/>
</dbReference>
<evidence type="ECO:0000256" key="2">
    <source>
        <dbReference type="ARBA" id="ARBA00022475"/>
    </source>
</evidence>
<evidence type="ECO:0000313" key="9">
    <source>
        <dbReference type="EMBL" id="RFZ92357.1"/>
    </source>
</evidence>
<evidence type="ECO:0000256" key="6">
    <source>
        <dbReference type="ARBA" id="ARBA00023136"/>
    </source>
</evidence>
<feature type="transmembrane region" description="Helical" evidence="8">
    <location>
        <begin position="119"/>
        <end position="139"/>
    </location>
</feature>
<feature type="transmembrane region" description="Helical" evidence="8">
    <location>
        <begin position="41"/>
        <end position="59"/>
    </location>
</feature>
<keyword evidence="10" id="KW-1185">Reference proteome</keyword>
<keyword evidence="2" id="KW-1003">Cell membrane</keyword>
<keyword evidence="6 8" id="KW-0472">Membrane</keyword>
<feature type="transmembrane region" description="Helical" evidence="8">
    <location>
        <begin position="315"/>
        <end position="347"/>
    </location>
</feature>
<feature type="transmembrane region" description="Helical" evidence="8">
    <location>
        <begin position="186"/>
        <end position="210"/>
    </location>
</feature>
<comment type="subcellular location">
    <subcellularLocation>
        <location evidence="1">Cell membrane</location>
        <topology evidence="1">Multi-pass membrane protein</topology>
    </subcellularLocation>
</comment>
<dbReference type="InterPro" id="IPR018584">
    <property type="entry name" value="GT87"/>
</dbReference>
<evidence type="ECO:0000256" key="4">
    <source>
        <dbReference type="ARBA" id="ARBA00022692"/>
    </source>
</evidence>
<dbReference type="GO" id="GO:0005886">
    <property type="term" value="C:plasma membrane"/>
    <property type="evidence" value="ECO:0007669"/>
    <property type="project" value="UniProtKB-SubCell"/>
</dbReference>
<comment type="caution">
    <text evidence="9">The sequence shown here is derived from an EMBL/GenBank/DDBJ whole genome shotgun (WGS) entry which is preliminary data.</text>
</comment>
<keyword evidence="4 8" id="KW-0812">Transmembrane</keyword>
<protein>
    <submittedName>
        <fullName evidence="9">DUF2029 domain-containing protein</fullName>
    </submittedName>
</protein>